<dbReference type="AlphaFoldDB" id="A0A8T0EPQ3"/>
<accession>A0A8T0EPQ3</accession>
<dbReference type="Proteomes" id="UP000807504">
    <property type="component" value="Unassembled WGS sequence"/>
</dbReference>
<evidence type="ECO:0000313" key="1">
    <source>
        <dbReference type="EMBL" id="KAF8774149.1"/>
    </source>
</evidence>
<proteinExistence type="predicted"/>
<comment type="caution">
    <text evidence="1">The sequence shown here is derived from an EMBL/GenBank/DDBJ whole genome shotgun (WGS) entry which is preliminary data.</text>
</comment>
<organism evidence="1 2">
    <name type="scientific">Argiope bruennichi</name>
    <name type="common">Wasp spider</name>
    <name type="synonym">Aranea bruennichi</name>
    <dbReference type="NCBI Taxonomy" id="94029"/>
    <lineage>
        <taxon>Eukaryota</taxon>
        <taxon>Metazoa</taxon>
        <taxon>Ecdysozoa</taxon>
        <taxon>Arthropoda</taxon>
        <taxon>Chelicerata</taxon>
        <taxon>Arachnida</taxon>
        <taxon>Araneae</taxon>
        <taxon>Araneomorphae</taxon>
        <taxon>Entelegynae</taxon>
        <taxon>Araneoidea</taxon>
        <taxon>Araneidae</taxon>
        <taxon>Argiope</taxon>
    </lineage>
</organism>
<protein>
    <submittedName>
        <fullName evidence="1">Uncharacterized protein</fullName>
    </submittedName>
</protein>
<name>A0A8T0EPQ3_ARGBR</name>
<keyword evidence="2" id="KW-1185">Reference proteome</keyword>
<gene>
    <name evidence="1" type="ORF">HNY73_016731</name>
</gene>
<reference evidence="1" key="1">
    <citation type="journal article" date="2020" name="bioRxiv">
        <title>Chromosome-level reference genome of the European wasp spider Argiope bruennichi: a resource for studies on range expansion and evolutionary adaptation.</title>
        <authorList>
            <person name="Sheffer M.M."/>
            <person name="Hoppe A."/>
            <person name="Krehenwinkel H."/>
            <person name="Uhl G."/>
            <person name="Kuss A.W."/>
            <person name="Jensen L."/>
            <person name="Jensen C."/>
            <person name="Gillespie R.G."/>
            <person name="Hoff K.J."/>
            <person name="Prost S."/>
        </authorList>
    </citation>
    <scope>NUCLEOTIDE SEQUENCE</scope>
</reference>
<reference evidence="1" key="2">
    <citation type="submission" date="2020-06" db="EMBL/GenBank/DDBJ databases">
        <authorList>
            <person name="Sheffer M."/>
        </authorList>
    </citation>
    <scope>NUCLEOTIDE SEQUENCE</scope>
</reference>
<sequence>MIYLGRVMRSVRSQVNGSGRRRRTARCSPCVIKFISWILRPAGCPFFLNKQMLQLSVLVRSIAFSCHPGYRWMVNIFRTFCPSQKADPKMTSRDRC</sequence>
<dbReference type="EMBL" id="JABXBU010002227">
    <property type="protein sequence ID" value="KAF8774149.1"/>
    <property type="molecule type" value="Genomic_DNA"/>
</dbReference>
<evidence type="ECO:0000313" key="2">
    <source>
        <dbReference type="Proteomes" id="UP000807504"/>
    </source>
</evidence>